<feature type="region of interest" description="Disordered" evidence="1">
    <location>
        <begin position="342"/>
        <end position="368"/>
    </location>
</feature>
<comment type="caution">
    <text evidence="2">The sequence shown here is derived from an EMBL/GenBank/DDBJ whole genome shotgun (WGS) entry which is preliminary data.</text>
</comment>
<dbReference type="AlphaFoldDB" id="A0A1Y1ZI39"/>
<sequence>MATFYLNFPDAGGKRTHLVLTLRSSLTKRTRPDQHHEFEKRVHITTNVHTIPGIGLVETITVWITILVIDYIGHLASPDLETQGQIPRFRGKPWLGIMTMSGALGSLREGLIESSDPKWLLDSEDVGEQTRSGGAERCVASQIRSRVPAGVAQSSTYDLGGRNRNTNMEGVQRSDSLQIAVIPSARNHQLSPASFSRKPSDEGRKGTFRPAYEPIPTAIVLVAREEKRKKKKSFIGLSTSMIDFRPFKKPVSPTEQRRSISDTATQPTQPKKCRTENQECDEACQASLSDKEQETPPRSPDLESRRMLMLGMNPELWSSQPDLSLHGSYIGMPWPTRSMAKHLAEKKSRPMMRSRNSQSLSARFGERS</sequence>
<protein>
    <submittedName>
        <fullName evidence="2">Uncharacterized protein</fullName>
    </submittedName>
</protein>
<keyword evidence="3" id="KW-1185">Reference proteome</keyword>
<name>A0A1Y1ZI39_9PLEO</name>
<accession>A0A1Y1ZI39</accession>
<dbReference type="Proteomes" id="UP000193144">
    <property type="component" value="Unassembled WGS sequence"/>
</dbReference>
<feature type="region of interest" description="Disordered" evidence="1">
    <location>
        <begin position="188"/>
        <end position="210"/>
    </location>
</feature>
<reference evidence="2 3" key="1">
    <citation type="submission" date="2016-07" db="EMBL/GenBank/DDBJ databases">
        <title>Pervasive Adenine N6-methylation of Active Genes in Fungi.</title>
        <authorList>
            <consortium name="DOE Joint Genome Institute"/>
            <person name="Mondo S.J."/>
            <person name="Dannebaum R.O."/>
            <person name="Kuo R.C."/>
            <person name="Labutti K."/>
            <person name="Haridas S."/>
            <person name="Kuo A."/>
            <person name="Salamov A."/>
            <person name="Ahrendt S.R."/>
            <person name="Lipzen A."/>
            <person name="Sullivan W."/>
            <person name="Andreopoulos W.B."/>
            <person name="Clum A."/>
            <person name="Lindquist E."/>
            <person name="Daum C."/>
            <person name="Ramamoorthy G.K."/>
            <person name="Gryganskyi A."/>
            <person name="Culley D."/>
            <person name="Magnuson J.K."/>
            <person name="James T.Y."/>
            <person name="O'Malley M.A."/>
            <person name="Stajich J.E."/>
            <person name="Spatafora J.W."/>
            <person name="Visel A."/>
            <person name="Grigoriev I.V."/>
        </authorList>
    </citation>
    <scope>NUCLEOTIDE SEQUENCE [LARGE SCALE GENOMIC DNA]</scope>
    <source>
        <strain evidence="2 3">CBS 115471</strain>
    </source>
</reference>
<evidence type="ECO:0000256" key="1">
    <source>
        <dbReference type="SAM" id="MobiDB-lite"/>
    </source>
</evidence>
<gene>
    <name evidence="2" type="ORF">BCR34DRAFT_665457</name>
</gene>
<organism evidence="2 3">
    <name type="scientific">Clohesyomyces aquaticus</name>
    <dbReference type="NCBI Taxonomy" id="1231657"/>
    <lineage>
        <taxon>Eukaryota</taxon>
        <taxon>Fungi</taxon>
        <taxon>Dikarya</taxon>
        <taxon>Ascomycota</taxon>
        <taxon>Pezizomycotina</taxon>
        <taxon>Dothideomycetes</taxon>
        <taxon>Pleosporomycetidae</taxon>
        <taxon>Pleosporales</taxon>
        <taxon>Lindgomycetaceae</taxon>
        <taxon>Clohesyomyces</taxon>
    </lineage>
</organism>
<proteinExistence type="predicted"/>
<evidence type="ECO:0000313" key="2">
    <source>
        <dbReference type="EMBL" id="ORY09485.1"/>
    </source>
</evidence>
<dbReference type="EMBL" id="MCFA01000085">
    <property type="protein sequence ID" value="ORY09485.1"/>
    <property type="molecule type" value="Genomic_DNA"/>
</dbReference>
<feature type="region of interest" description="Disordered" evidence="1">
    <location>
        <begin position="245"/>
        <end position="278"/>
    </location>
</feature>
<evidence type="ECO:0000313" key="3">
    <source>
        <dbReference type="Proteomes" id="UP000193144"/>
    </source>
</evidence>